<organism evidence="2 3">
    <name type="scientific">Symbiodinium natans</name>
    <dbReference type="NCBI Taxonomy" id="878477"/>
    <lineage>
        <taxon>Eukaryota</taxon>
        <taxon>Sar</taxon>
        <taxon>Alveolata</taxon>
        <taxon>Dinophyceae</taxon>
        <taxon>Suessiales</taxon>
        <taxon>Symbiodiniaceae</taxon>
        <taxon>Symbiodinium</taxon>
    </lineage>
</organism>
<dbReference type="EMBL" id="CAJNDS010002268">
    <property type="protein sequence ID" value="CAE7403221.1"/>
    <property type="molecule type" value="Genomic_DNA"/>
</dbReference>
<keyword evidence="3" id="KW-1185">Reference proteome</keyword>
<evidence type="ECO:0000313" key="2">
    <source>
        <dbReference type="EMBL" id="CAE7403221.1"/>
    </source>
</evidence>
<sequence>MVIISLGEDLPYEVPRSKGPDKTGPPDEESKGREVTRGHEVQQAVRPHEPQERPAKAAVKAEVKPSASKRAGSAKKDGAKAKEGKEARPPEAKSEAKQKKAKDGKENKEVLQLGKLDDLQLEVRRAGGEPVDTGVKQLRAALFELTTAFQAGNKAAAFQALGQLAGNPQGRPAASASIETHMTPTKLADAAWI</sequence>
<feature type="region of interest" description="Disordered" evidence="1">
    <location>
        <begin position="1"/>
        <end position="111"/>
    </location>
</feature>
<feature type="compositionally biased region" description="Basic and acidic residues" evidence="1">
    <location>
        <begin position="74"/>
        <end position="111"/>
    </location>
</feature>
<dbReference type="Proteomes" id="UP000604046">
    <property type="component" value="Unassembled WGS sequence"/>
</dbReference>
<name>A0A812QTQ7_9DINO</name>
<dbReference type="AlphaFoldDB" id="A0A812QTQ7"/>
<feature type="compositionally biased region" description="Basic and acidic residues" evidence="1">
    <location>
        <begin position="15"/>
        <end position="63"/>
    </location>
</feature>
<gene>
    <name evidence="2" type="primary">SETD3</name>
    <name evidence="2" type="ORF">SNAT2548_LOCUS21942</name>
</gene>
<proteinExistence type="predicted"/>
<reference evidence="2" key="1">
    <citation type="submission" date="2021-02" db="EMBL/GenBank/DDBJ databases">
        <authorList>
            <person name="Dougan E. K."/>
            <person name="Rhodes N."/>
            <person name="Thang M."/>
            <person name="Chan C."/>
        </authorList>
    </citation>
    <scope>NUCLEOTIDE SEQUENCE</scope>
</reference>
<evidence type="ECO:0000256" key="1">
    <source>
        <dbReference type="SAM" id="MobiDB-lite"/>
    </source>
</evidence>
<evidence type="ECO:0000313" key="3">
    <source>
        <dbReference type="Proteomes" id="UP000604046"/>
    </source>
</evidence>
<protein>
    <submittedName>
        <fullName evidence="2">SETD3 protein</fullName>
    </submittedName>
</protein>
<accession>A0A812QTQ7</accession>
<comment type="caution">
    <text evidence="2">The sequence shown here is derived from an EMBL/GenBank/DDBJ whole genome shotgun (WGS) entry which is preliminary data.</text>
</comment>